<keyword evidence="2 7" id="KW-0560">Oxidoreductase</keyword>
<dbReference type="InterPro" id="IPR011614">
    <property type="entry name" value="Catalase_core"/>
</dbReference>
<dbReference type="Proteomes" id="UP000502041">
    <property type="component" value="Chromosome"/>
</dbReference>
<feature type="chain" id="PRO_5026293525" description="Catalase-related peroxidase" evidence="5">
    <location>
        <begin position="35"/>
        <end position="347"/>
    </location>
</feature>
<dbReference type="PROSITE" id="PS51402">
    <property type="entry name" value="CATALASE_3"/>
    <property type="match status" value="1"/>
</dbReference>
<keyword evidence="5" id="KW-0732">Signal</keyword>
<dbReference type="EC" id="1.11.1.-" evidence="2"/>
<dbReference type="Pfam" id="PF00199">
    <property type="entry name" value="Catalase"/>
    <property type="match status" value="1"/>
</dbReference>
<feature type="domain" description="Catalase core" evidence="6">
    <location>
        <begin position="42"/>
        <end position="347"/>
    </location>
</feature>
<evidence type="ECO:0000256" key="2">
    <source>
        <dbReference type="PIRNR" id="PIRNR000296"/>
    </source>
</evidence>
<evidence type="ECO:0000313" key="8">
    <source>
        <dbReference type="Proteomes" id="UP000502041"/>
    </source>
</evidence>
<dbReference type="SUPFAM" id="SSF56634">
    <property type="entry name" value="Heme-dependent catalase-like"/>
    <property type="match status" value="1"/>
</dbReference>
<gene>
    <name evidence="7" type="ORF">HC248_01314</name>
</gene>
<keyword evidence="2 7" id="KW-0575">Peroxidase</keyword>
<dbReference type="PANTHER" id="PTHR11465">
    <property type="entry name" value="CATALASE"/>
    <property type="match status" value="1"/>
</dbReference>
<comment type="cofactor">
    <cofactor evidence="2">
        <name>heme</name>
        <dbReference type="ChEBI" id="CHEBI:30413"/>
    </cofactor>
</comment>
<accession>A0A6H2H877</accession>
<dbReference type="CDD" id="cd08153">
    <property type="entry name" value="srpA_like"/>
    <property type="match status" value="1"/>
</dbReference>
<evidence type="ECO:0000313" key="7">
    <source>
        <dbReference type="EMBL" id="QJC56030.1"/>
    </source>
</evidence>
<sequence>MTSTPTKYSLRLARTAAAAAAVAIMGVSPIAAFAADTAAAPTKSVPVAAVEALNVISGGPHAGYRANHAKGVLVTGSFLASKDAAALTMAPHFNSSKPVPVLVRFSNGTGFPAMQDANPNASPHGIAIRFQLPGGASTDIVSISASTFPVATPEEFVQLLQAVGQSGPDAVKPTPIEKFLASHPIAQKWVSTPRPAPESFGTLAFYGVNAFEFTNAKGQSKFTRYQILPMAGEKSLSAADVAKATPNYLMDELPTRIAKAPVKFRLLAQVAEKGDQTIDGSLAWPADRKLVELGVISLTATSPDQVKAQKALLFNPLSLTDGISASKDPVLLIRPAAYGVSFGQRVQ</sequence>
<evidence type="ECO:0000256" key="1">
    <source>
        <dbReference type="ARBA" id="ARBA00002974"/>
    </source>
</evidence>
<dbReference type="AlphaFoldDB" id="A0A6H2H877"/>
<evidence type="ECO:0000256" key="5">
    <source>
        <dbReference type="SAM" id="SignalP"/>
    </source>
</evidence>
<dbReference type="SMART" id="SM01060">
    <property type="entry name" value="Catalase"/>
    <property type="match status" value="1"/>
</dbReference>
<evidence type="ECO:0000256" key="3">
    <source>
        <dbReference type="PIRSR" id="PIRSR000296-1"/>
    </source>
</evidence>
<comment type="function">
    <text evidence="2">Has an organic peroxide-dependent peroxidase activity.</text>
</comment>
<comment type="similarity">
    <text evidence="2">Belongs to the catalase family.</text>
</comment>
<keyword evidence="2 4" id="KW-0408">Iron</keyword>
<evidence type="ECO:0000256" key="4">
    <source>
        <dbReference type="PIRSR" id="PIRSR000296-2"/>
    </source>
</evidence>
<dbReference type="GO" id="GO:0004096">
    <property type="term" value="F:catalase activity"/>
    <property type="evidence" value="ECO:0007669"/>
    <property type="project" value="InterPro"/>
</dbReference>
<keyword evidence="8" id="KW-1185">Reference proteome</keyword>
<dbReference type="GO" id="GO:0020037">
    <property type="term" value="F:heme binding"/>
    <property type="evidence" value="ECO:0007669"/>
    <property type="project" value="InterPro"/>
</dbReference>
<proteinExistence type="inferred from homology"/>
<dbReference type="GO" id="GO:0042744">
    <property type="term" value="P:hydrogen peroxide catabolic process"/>
    <property type="evidence" value="ECO:0007669"/>
    <property type="project" value="TreeGrafter"/>
</dbReference>
<reference evidence="7 8" key="1">
    <citation type="submission" date="2020-04" db="EMBL/GenBank/DDBJ databases">
        <title>Complete genome of a Psychrophilic, Marine, Gas Vacuolate Bacterium Polaromonas vacuolata KCTC 22033T.</title>
        <authorList>
            <person name="Hwang K."/>
            <person name="Kim K.M."/>
        </authorList>
    </citation>
    <scope>NUCLEOTIDE SEQUENCE [LARGE SCALE GENOMIC DNA]</scope>
    <source>
        <strain evidence="7 8">KCTC 22033</strain>
    </source>
</reference>
<dbReference type="InterPro" id="IPR020835">
    <property type="entry name" value="Catalase_sf"/>
</dbReference>
<dbReference type="PANTHER" id="PTHR11465:SF62">
    <property type="entry name" value="CATALASE T"/>
    <property type="match status" value="1"/>
</dbReference>
<protein>
    <recommendedName>
        <fullName evidence="2">Catalase-related peroxidase</fullName>
        <ecNumber evidence="2">1.11.1.-</ecNumber>
    </recommendedName>
</protein>
<dbReference type="KEGG" id="pvac:HC248_01314"/>
<evidence type="ECO:0000259" key="6">
    <source>
        <dbReference type="SMART" id="SM01060"/>
    </source>
</evidence>
<dbReference type="GO" id="GO:0042542">
    <property type="term" value="P:response to hydrogen peroxide"/>
    <property type="evidence" value="ECO:0007669"/>
    <property type="project" value="TreeGrafter"/>
</dbReference>
<feature type="active site" evidence="3">
    <location>
        <position position="68"/>
    </location>
</feature>
<feature type="binding site" description="axial binding residue" evidence="4">
    <location>
        <position position="338"/>
    </location>
    <ligand>
        <name>heme</name>
        <dbReference type="ChEBI" id="CHEBI:30413"/>
    </ligand>
    <ligandPart>
        <name>Fe</name>
        <dbReference type="ChEBI" id="CHEBI:18248"/>
    </ligandPart>
</feature>
<dbReference type="Gene3D" id="1.20.1280.120">
    <property type="match status" value="1"/>
</dbReference>
<dbReference type="PIRSF" id="PIRSF000296">
    <property type="entry name" value="SrpA"/>
    <property type="match status" value="1"/>
</dbReference>
<organism evidence="7 8">
    <name type="scientific">Polaromonas vacuolata</name>
    <dbReference type="NCBI Taxonomy" id="37448"/>
    <lineage>
        <taxon>Bacteria</taxon>
        <taxon>Pseudomonadati</taxon>
        <taxon>Pseudomonadota</taxon>
        <taxon>Betaproteobacteria</taxon>
        <taxon>Burkholderiales</taxon>
        <taxon>Comamonadaceae</taxon>
        <taxon>Polaromonas</taxon>
    </lineage>
</organism>
<name>A0A6H2H877_9BURK</name>
<comment type="function">
    <text evidence="1">Decomposes hydrogen peroxide into water and oxygen; serves to protect cells from the toxic effects of hydrogen peroxide.</text>
</comment>
<dbReference type="GO" id="GO:0046872">
    <property type="term" value="F:metal ion binding"/>
    <property type="evidence" value="ECO:0007669"/>
    <property type="project" value="UniProtKB-KW"/>
</dbReference>
<dbReference type="Gene3D" id="2.40.180.10">
    <property type="entry name" value="Catalase core domain"/>
    <property type="match status" value="1"/>
</dbReference>
<dbReference type="GO" id="GO:0005737">
    <property type="term" value="C:cytoplasm"/>
    <property type="evidence" value="ECO:0007669"/>
    <property type="project" value="TreeGrafter"/>
</dbReference>
<feature type="signal peptide" evidence="5">
    <location>
        <begin position="1"/>
        <end position="34"/>
    </location>
</feature>
<dbReference type="RefSeq" id="WP_238342743.1">
    <property type="nucleotide sequence ID" value="NZ_CP051461.1"/>
</dbReference>
<dbReference type="InterPro" id="IPR024168">
    <property type="entry name" value="Catalase_SrpA-type_pred"/>
</dbReference>
<keyword evidence="2 4" id="KW-0479">Metal-binding</keyword>
<dbReference type="EMBL" id="CP051461">
    <property type="protein sequence ID" value="QJC56030.1"/>
    <property type="molecule type" value="Genomic_DNA"/>
</dbReference>
<keyword evidence="2 4" id="KW-0349">Heme</keyword>
<dbReference type="InterPro" id="IPR018028">
    <property type="entry name" value="Catalase"/>
</dbReference>